<proteinExistence type="predicted"/>
<evidence type="ECO:0000313" key="1">
    <source>
        <dbReference type="EMBL" id="RDI75016.1"/>
    </source>
</evidence>
<dbReference type="SUPFAM" id="SSF55486">
    <property type="entry name" value="Metalloproteases ('zincins'), catalytic domain"/>
    <property type="match status" value="1"/>
</dbReference>
<dbReference type="AlphaFoldDB" id="A0A7M2YY58"/>
<evidence type="ECO:0008006" key="3">
    <source>
        <dbReference type="Google" id="ProtNLM"/>
    </source>
</evidence>
<gene>
    <name evidence="1" type="ORF">Gocc_0814</name>
</gene>
<sequence>MTGTLAPDAFEERLGRYLRDRAEEARAVRVGEKEVSEQAAVVARYADLFTRAQLEALRAHEDRAPPGPAERLHRLRAACEGGIVAAALAERGDALENGLLAVRIPWRGARIPLRTAQALLATTPDYADRDALGTLQLEASARLNEDRRALLAAREELDAELSGQPDPVRRSGEEKQISLQALADAVDAARVRTTPAFERIRTTWFERLLGPERDDVPTSAHAAWLRRLSTLEDTYTKELSLPVCVATLRSLGFDIERESGIRLDLDDRPQKSPRACVIASDPPRVVHLITRSQGGLHDYASFLHEAGHALHYAGCDPSLPLTFRLLARDHALTEVYSFLVESVAREPGWHALHFGLCDARAREHAEATVFLHALLFRRYSAKLGFELDFWRRFAYDGGTPAGYAEKLTAATGIRYRAEGFLADMDAGFYAADYLRAWVRSAQVRRHLRAAIGHEWWRRPETGDLLRGLFREGTRPSSEEIATRLGYDPLDTAPLEAELS</sequence>
<protein>
    <recommendedName>
        <fullName evidence="3">Peptidase family M3</fullName>
    </recommendedName>
</protein>
<reference evidence="2" key="2">
    <citation type="journal article" date="2019" name="MicrobiologyOpen">
        <title>High-quality draft genome sequence of Gaiella occulta isolated from a 150 meter deep mineral water borehole and comparison with the genome sequences of other deep-branching lineages of the phylum Actinobacteria.</title>
        <authorList>
            <person name="Severino R."/>
            <person name="Froufe H.J.C."/>
            <person name="Barroso C."/>
            <person name="Albuquerque L."/>
            <person name="Lobo-da-Cunha A."/>
            <person name="da Costa M.S."/>
            <person name="Egas C."/>
        </authorList>
    </citation>
    <scope>NUCLEOTIDE SEQUENCE [LARGE SCALE GENOMIC DNA]</scope>
    <source>
        <strain evidence="2">F2-233</strain>
    </source>
</reference>
<organism evidence="1 2">
    <name type="scientific">Gaiella occulta</name>
    <dbReference type="NCBI Taxonomy" id="1002870"/>
    <lineage>
        <taxon>Bacteria</taxon>
        <taxon>Bacillati</taxon>
        <taxon>Actinomycetota</taxon>
        <taxon>Thermoleophilia</taxon>
        <taxon>Gaiellales</taxon>
        <taxon>Gaiellaceae</taxon>
        <taxon>Gaiella</taxon>
    </lineage>
</organism>
<dbReference type="RefSeq" id="WP_114795274.1">
    <property type="nucleotide sequence ID" value="NZ_QQZY01000002.1"/>
</dbReference>
<dbReference type="Gene3D" id="1.10.1370.30">
    <property type="match status" value="1"/>
</dbReference>
<reference evidence="1 2" key="1">
    <citation type="submission" date="2018-07" db="EMBL/GenBank/DDBJ databases">
        <title>High-quality-draft genome sequence of Gaiella occulta.</title>
        <authorList>
            <person name="Severino R."/>
            <person name="Froufe H.J.C."/>
            <person name="Rainey F.A."/>
            <person name="Barroso C."/>
            <person name="Albuquerque L."/>
            <person name="Lobo-Da-Cunha A."/>
            <person name="Da Costa M.S."/>
            <person name="Egas C."/>
        </authorList>
    </citation>
    <scope>NUCLEOTIDE SEQUENCE [LARGE SCALE GENOMIC DNA]</scope>
    <source>
        <strain evidence="1 2">F2-233</strain>
    </source>
</reference>
<dbReference type="OrthoDB" id="9773538at2"/>
<keyword evidence="2" id="KW-1185">Reference proteome</keyword>
<dbReference type="Proteomes" id="UP000254134">
    <property type="component" value="Unassembled WGS sequence"/>
</dbReference>
<comment type="caution">
    <text evidence="1">The sequence shown here is derived from an EMBL/GenBank/DDBJ whole genome shotgun (WGS) entry which is preliminary data.</text>
</comment>
<accession>A0A7M2YY58</accession>
<name>A0A7M2YY58_9ACTN</name>
<dbReference type="EMBL" id="QQZY01000002">
    <property type="protein sequence ID" value="RDI75016.1"/>
    <property type="molecule type" value="Genomic_DNA"/>
</dbReference>
<evidence type="ECO:0000313" key="2">
    <source>
        <dbReference type="Proteomes" id="UP000254134"/>
    </source>
</evidence>